<evidence type="ECO:0000256" key="1">
    <source>
        <dbReference type="SAM" id="Phobius"/>
    </source>
</evidence>
<dbReference type="EMBL" id="CP034593">
    <property type="protein sequence ID" value="AZQ76849.1"/>
    <property type="molecule type" value="Genomic_DNA"/>
</dbReference>
<proteinExistence type="predicted"/>
<feature type="transmembrane region" description="Helical" evidence="1">
    <location>
        <begin position="7"/>
        <end position="28"/>
    </location>
</feature>
<keyword evidence="1" id="KW-0472">Membrane</keyword>
<dbReference type="KEGG" id="flh:EJ997_05355"/>
<organism evidence="2 3">
    <name type="scientific">Flaviflexus ciconiae</name>
    <dbReference type="NCBI Taxonomy" id="2496867"/>
    <lineage>
        <taxon>Bacteria</taxon>
        <taxon>Bacillati</taxon>
        <taxon>Actinomycetota</taxon>
        <taxon>Actinomycetes</taxon>
        <taxon>Actinomycetales</taxon>
        <taxon>Actinomycetaceae</taxon>
        <taxon>Flaviflexus</taxon>
    </lineage>
</organism>
<protein>
    <submittedName>
        <fullName evidence="2">Uncharacterized protein</fullName>
    </submittedName>
</protein>
<name>A0A3Q9G6F5_9ACTO</name>
<evidence type="ECO:0000313" key="2">
    <source>
        <dbReference type="EMBL" id="AZQ76849.1"/>
    </source>
</evidence>
<dbReference type="OrthoDB" id="3268391at2"/>
<feature type="transmembrane region" description="Helical" evidence="1">
    <location>
        <begin position="65"/>
        <end position="96"/>
    </location>
</feature>
<sequence length="103" mass="11087">MENIKRAYLIGALIAALYCVSGIVATVLAGADPMLIMACVFSITGVVAAFYGAKKADIAWWAAGFLVAGFITPTVWGFIPMIIALLYVLVVAWMLWTETKKGR</sequence>
<keyword evidence="1" id="KW-0812">Transmembrane</keyword>
<dbReference type="Proteomes" id="UP000280344">
    <property type="component" value="Chromosome"/>
</dbReference>
<keyword evidence="1" id="KW-1133">Transmembrane helix</keyword>
<gene>
    <name evidence="2" type="ORF">EJ997_05355</name>
</gene>
<keyword evidence="3" id="KW-1185">Reference proteome</keyword>
<feature type="transmembrane region" description="Helical" evidence="1">
    <location>
        <begin position="34"/>
        <end position="53"/>
    </location>
</feature>
<evidence type="ECO:0000313" key="3">
    <source>
        <dbReference type="Proteomes" id="UP000280344"/>
    </source>
</evidence>
<reference evidence="2 3" key="1">
    <citation type="submission" date="2018-12" db="EMBL/GenBank/DDBJ databases">
        <title>Complete genome sequence of Flaviflexus sp. H23T48.</title>
        <authorList>
            <person name="Bae J.-W."/>
            <person name="Lee J.-Y."/>
        </authorList>
    </citation>
    <scope>NUCLEOTIDE SEQUENCE [LARGE SCALE GENOMIC DNA]</scope>
    <source>
        <strain evidence="2 3">H23T48</strain>
    </source>
</reference>
<dbReference type="RefSeq" id="WP_126703655.1">
    <property type="nucleotide sequence ID" value="NZ_CP034593.1"/>
</dbReference>
<accession>A0A3Q9G6F5</accession>
<dbReference type="AlphaFoldDB" id="A0A3Q9G6F5"/>